<feature type="coiled-coil region" evidence="2">
    <location>
        <begin position="51"/>
        <end position="85"/>
    </location>
</feature>
<keyword evidence="5" id="KW-1185">Reference proteome</keyword>
<dbReference type="Gene3D" id="6.10.250.3150">
    <property type="match status" value="1"/>
</dbReference>
<dbReference type="RefSeq" id="WP_209858412.1">
    <property type="nucleotide sequence ID" value="NZ_JAGGLD010000001.1"/>
</dbReference>
<gene>
    <name evidence="4" type="ORF">J2Z69_000220</name>
</gene>
<evidence type="ECO:0000259" key="3">
    <source>
        <dbReference type="Pfam" id="PF24568"/>
    </source>
</evidence>
<name>A0ABS4JDL5_9BACL</name>
<organism evidence="4 5">
    <name type="scientific">Paenibacillus shirakamiensis</name>
    <dbReference type="NCBI Taxonomy" id="1265935"/>
    <lineage>
        <taxon>Bacteria</taxon>
        <taxon>Bacillati</taxon>
        <taxon>Bacillota</taxon>
        <taxon>Bacilli</taxon>
        <taxon>Bacillales</taxon>
        <taxon>Paenibacillaceae</taxon>
        <taxon>Paenibacillus</taxon>
    </lineage>
</organism>
<dbReference type="Proteomes" id="UP001519288">
    <property type="component" value="Unassembled WGS sequence"/>
</dbReference>
<dbReference type="EMBL" id="JAGGLD010000001">
    <property type="protein sequence ID" value="MBP1999201.1"/>
    <property type="molecule type" value="Genomic_DNA"/>
</dbReference>
<accession>A0ABS4JDL5</accession>
<proteinExistence type="predicted"/>
<keyword evidence="1" id="KW-0732">Signal</keyword>
<feature type="domain" description="Peptidoglycan hydrolase PcsB coiled-coil" evidence="3">
    <location>
        <begin position="83"/>
        <end position="143"/>
    </location>
</feature>
<dbReference type="InterPro" id="IPR057309">
    <property type="entry name" value="PcsB_CC"/>
</dbReference>
<feature type="coiled-coil region" evidence="2">
    <location>
        <begin position="142"/>
        <end position="176"/>
    </location>
</feature>
<keyword evidence="2" id="KW-0175">Coiled coil</keyword>
<sequence>MFRRALIGLMLSTLVYGVILFPYPVLAEPLSAETQQILEQSLSIVELDREIGKISDQQARSETELQQIQQEMLRIQRTLNSTQAITDQRVRAYYMGEREELIGTLFTANNLRDFISILDYIDLIFGQDQEILTRHQSAYRALKKAQSKQQQSSSELLELKNRLVQQRNRVEALHKKVDASVENSGDPEKMRLFIQEMNAYWENIGLYEVRRHFKALAAAMVDLPEFLKNNGQSISASGGTYTIAIKQEDLNQFLRSKDEIFNQFAFTFTEGKIIAEGTRDSLNIRVEGHYTVENQPENSIVFHVDQLVFNGMVLPDTTCRELEEDFDLGFYPKKIIPLVEATDVTLQKGILLIHLKLSL</sequence>
<evidence type="ECO:0000313" key="4">
    <source>
        <dbReference type="EMBL" id="MBP1999201.1"/>
    </source>
</evidence>
<evidence type="ECO:0000256" key="1">
    <source>
        <dbReference type="ARBA" id="ARBA00022729"/>
    </source>
</evidence>
<evidence type="ECO:0000256" key="2">
    <source>
        <dbReference type="SAM" id="Coils"/>
    </source>
</evidence>
<dbReference type="Pfam" id="PF24568">
    <property type="entry name" value="CC_PcsB"/>
    <property type="match status" value="1"/>
</dbReference>
<comment type="caution">
    <text evidence="4">The sequence shown here is derived from an EMBL/GenBank/DDBJ whole genome shotgun (WGS) entry which is preliminary data.</text>
</comment>
<protein>
    <recommendedName>
        <fullName evidence="3">Peptidoglycan hydrolase PcsB coiled-coil domain-containing protein</fullName>
    </recommendedName>
</protein>
<reference evidence="4 5" key="1">
    <citation type="submission" date="2021-03" db="EMBL/GenBank/DDBJ databases">
        <title>Genomic Encyclopedia of Type Strains, Phase IV (KMG-IV): sequencing the most valuable type-strain genomes for metagenomic binning, comparative biology and taxonomic classification.</title>
        <authorList>
            <person name="Goeker M."/>
        </authorList>
    </citation>
    <scope>NUCLEOTIDE SEQUENCE [LARGE SCALE GENOMIC DNA]</scope>
    <source>
        <strain evidence="4 5">DSM 26806</strain>
    </source>
</reference>
<evidence type="ECO:0000313" key="5">
    <source>
        <dbReference type="Proteomes" id="UP001519288"/>
    </source>
</evidence>